<sequence>MLPLLTRRAISCTVAWWCQGPGWGARTGPDSPGHASFRCSEVGCRMSMGKIVAPSLNDIWTLRRHVINGDVGGNEITQALSTVTRSTLVVWRAGEASELEGSLDTRMQDVCTFLAKSVMAIPYNTAQLWQRQYHDNLQLAAEFKDA</sequence>
<keyword evidence="2" id="KW-1185">Reference proteome</keyword>
<dbReference type="GeneID" id="87863560"/>
<accession>A0AAE0JLG4</accession>
<dbReference type="RefSeq" id="XP_062684913.1">
    <property type="nucleotide sequence ID" value="XM_062826406.1"/>
</dbReference>
<evidence type="ECO:0000313" key="2">
    <source>
        <dbReference type="Proteomes" id="UP001278500"/>
    </source>
</evidence>
<reference evidence="1" key="1">
    <citation type="journal article" date="2023" name="Mol. Phylogenet. Evol.">
        <title>Genome-scale phylogeny and comparative genomics of the fungal order Sordariales.</title>
        <authorList>
            <person name="Hensen N."/>
            <person name="Bonometti L."/>
            <person name="Westerberg I."/>
            <person name="Brannstrom I.O."/>
            <person name="Guillou S."/>
            <person name="Cros-Aarteil S."/>
            <person name="Calhoun S."/>
            <person name="Haridas S."/>
            <person name="Kuo A."/>
            <person name="Mondo S."/>
            <person name="Pangilinan J."/>
            <person name="Riley R."/>
            <person name="LaButti K."/>
            <person name="Andreopoulos B."/>
            <person name="Lipzen A."/>
            <person name="Chen C."/>
            <person name="Yan M."/>
            <person name="Daum C."/>
            <person name="Ng V."/>
            <person name="Clum A."/>
            <person name="Steindorff A."/>
            <person name="Ohm R.A."/>
            <person name="Martin F."/>
            <person name="Silar P."/>
            <person name="Natvig D.O."/>
            <person name="Lalanne C."/>
            <person name="Gautier V."/>
            <person name="Ament-Velasquez S.L."/>
            <person name="Kruys A."/>
            <person name="Hutchinson M.I."/>
            <person name="Powell A.J."/>
            <person name="Barry K."/>
            <person name="Miller A.N."/>
            <person name="Grigoriev I.V."/>
            <person name="Debuchy R."/>
            <person name="Gladieux P."/>
            <person name="Hiltunen Thoren M."/>
            <person name="Johannesson H."/>
        </authorList>
    </citation>
    <scope>NUCLEOTIDE SEQUENCE</scope>
    <source>
        <strain evidence="1">CBS 560.94</strain>
    </source>
</reference>
<reference evidence="1" key="2">
    <citation type="submission" date="2023-06" db="EMBL/GenBank/DDBJ databases">
        <authorList>
            <consortium name="Lawrence Berkeley National Laboratory"/>
            <person name="Haridas S."/>
            <person name="Hensen N."/>
            <person name="Bonometti L."/>
            <person name="Westerberg I."/>
            <person name="Brannstrom I.O."/>
            <person name="Guillou S."/>
            <person name="Cros-Aarteil S."/>
            <person name="Calhoun S."/>
            <person name="Kuo A."/>
            <person name="Mondo S."/>
            <person name="Pangilinan J."/>
            <person name="Riley R."/>
            <person name="Labutti K."/>
            <person name="Andreopoulos B."/>
            <person name="Lipzen A."/>
            <person name="Chen C."/>
            <person name="Yanf M."/>
            <person name="Daum C."/>
            <person name="Ng V."/>
            <person name="Clum A."/>
            <person name="Steindorff A."/>
            <person name="Ohm R."/>
            <person name="Martin F."/>
            <person name="Silar P."/>
            <person name="Natvig D."/>
            <person name="Lalanne C."/>
            <person name="Gautier V."/>
            <person name="Ament-Velasquez S.L."/>
            <person name="Kruys A."/>
            <person name="Hutchinson M.I."/>
            <person name="Powell A.J."/>
            <person name="Barry K."/>
            <person name="Miller A.N."/>
            <person name="Grigoriev I.V."/>
            <person name="Debuchy R."/>
            <person name="Gladieux P."/>
            <person name="Thoren M.H."/>
            <person name="Johannesson H."/>
        </authorList>
    </citation>
    <scope>NUCLEOTIDE SEQUENCE</scope>
    <source>
        <strain evidence="1">CBS 560.94</strain>
    </source>
</reference>
<gene>
    <name evidence="1" type="ORF">B0H65DRAFT_458463</name>
</gene>
<dbReference type="Proteomes" id="UP001278500">
    <property type="component" value="Unassembled WGS sequence"/>
</dbReference>
<protein>
    <submittedName>
        <fullName evidence="1">Uncharacterized protein</fullName>
    </submittedName>
</protein>
<comment type="caution">
    <text evidence="1">The sequence shown here is derived from an EMBL/GenBank/DDBJ whole genome shotgun (WGS) entry which is preliminary data.</text>
</comment>
<dbReference type="AlphaFoldDB" id="A0AAE0JLG4"/>
<dbReference type="EMBL" id="JAUEPP010000002">
    <property type="protein sequence ID" value="KAK3351618.1"/>
    <property type="molecule type" value="Genomic_DNA"/>
</dbReference>
<proteinExistence type="predicted"/>
<evidence type="ECO:0000313" key="1">
    <source>
        <dbReference type="EMBL" id="KAK3351618.1"/>
    </source>
</evidence>
<organism evidence="1 2">
    <name type="scientific">Neurospora tetraspora</name>
    <dbReference type="NCBI Taxonomy" id="94610"/>
    <lineage>
        <taxon>Eukaryota</taxon>
        <taxon>Fungi</taxon>
        <taxon>Dikarya</taxon>
        <taxon>Ascomycota</taxon>
        <taxon>Pezizomycotina</taxon>
        <taxon>Sordariomycetes</taxon>
        <taxon>Sordariomycetidae</taxon>
        <taxon>Sordariales</taxon>
        <taxon>Sordariaceae</taxon>
        <taxon>Neurospora</taxon>
    </lineage>
</organism>
<name>A0AAE0JLG4_9PEZI</name>